<organism evidence="2 3">
    <name type="scientific">Hymenobacter cavernae</name>
    <dbReference type="NCBI Taxonomy" id="2044852"/>
    <lineage>
        <taxon>Bacteria</taxon>
        <taxon>Pseudomonadati</taxon>
        <taxon>Bacteroidota</taxon>
        <taxon>Cytophagia</taxon>
        <taxon>Cytophagales</taxon>
        <taxon>Hymenobacteraceae</taxon>
        <taxon>Hymenobacter</taxon>
    </lineage>
</organism>
<gene>
    <name evidence="2" type="ORF">GCM10011383_15570</name>
</gene>
<dbReference type="Proteomes" id="UP000632273">
    <property type="component" value="Unassembled WGS sequence"/>
</dbReference>
<protein>
    <submittedName>
        <fullName evidence="2">Uncharacterized protein</fullName>
    </submittedName>
</protein>
<keyword evidence="3" id="KW-1185">Reference proteome</keyword>
<feature type="transmembrane region" description="Helical" evidence="1">
    <location>
        <begin position="82"/>
        <end position="107"/>
    </location>
</feature>
<sequence length="124" mass="12696">MLLFLLILIVAAIAQSFLPWWIVAPISLLLAAGLGRTGGRSFLAGFAGVGLGWAAVATWLNVQNDGLLAHRVAQLLPLGGSSWALVLVTATVGGLVGGMAALAGCWLRHAALGNRNRVGESATV</sequence>
<comment type="caution">
    <text evidence="2">The sequence shown here is derived from an EMBL/GenBank/DDBJ whole genome shotgun (WGS) entry which is preliminary data.</text>
</comment>
<dbReference type="EMBL" id="BMHT01000002">
    <property type="protein sequence ID" value="GGF05317.1"/>
    <property type="molecule type" value="Genomic_DNA"/>
</dbReference>
<keyword evidence="1" id="KW-0472">Membrane</keyword>
<proteinExistence type="predicted"/>
<accession>A0ABQ1TWA1</accession>
<reference evidence="3" key="1">
    <citation type="journal article" date="2019" name="Int. J. Syst. Evol. Microbiol.">
        <title>The Global Catalogue of Microorganisms (GCM) 10K type strain sequencing project: providing services to taxonomists for standard genome sequencing and annotation.</title>
        <authorList>
            <consortium name="The Broad Institute Genomics Platform"/>
            <consortium name="The Broad Institute Genome Sequencing Center for Infectious Disease"/>
            <person name="Wu L."/>
            <person name="Ma J."/>
        </authorList>
    </citation>
    <scope>NUCLEOTIDE SEQUENCE [LARGE SCALE GENOMIC DNA]</scope>
    <source>
        <strain evidence="3">CGMCC 1.15197</strain>
    </source>
</reference>
<dbReference type="RefSeq" id="WP_188812803.1">
    <property type="nucleotide sequence ID" value="NZ_BMHT01000002.1"/>
</dbReference>
<evidence type="ECO:0000313" key="2">
    <source>
        <dbReference type="EMBL" id="GGF05317.1"/>
    </source>
</evidence>
<feature type="transmembrane region" description="Helical" evidence="1">
    <location>
        <begin position="42"/>
        <end position="62"/>
    </location>
</feature>
<evidence type="ECO:0000313" key="3">
    <source>
        <dbReference type="Proteomes" id="UP000632273"/>
    </source>
</evidence>
<evidence type="ECO:0000256" key="1">
    <source>
        <dbReference type="SAM" id="Phobius"/>
    </source>
</evidence>
<feature type="transmembrane region" description="Helical" evidence="1">
    <location>
        <begin position="6"/>
        <end position="30"/>
    </location>
</feature>
<keyword evidence="1" id="KW-1133">Transmembrane helix</keyword>
<name>A0ABQ1TWA1_9BACT</name>
<keyword evidence="1" id="KW-0812">Transmembrane</keyword>